<dbReference type="EMBL" id="JAGGKI010000007">
    <property type="protein sequence ID" value="MBP1893954.1"/>
    <property type="molecule type" value="Genomic_DNA"/>
</dbReference>
<proteinExistence type="predicted"/>
<sequence length="39" mass="4619">MDFQCFKAKKIKNQRVMSRGCRFIYMDQNDVSRKNGGSM</sequence>
<keyword evidence="2" id="KW-1185">Reference proteome</keyword>
<accession>A0ABS4FCH8</accession>
<reference evidence="1 2" key="1">
    <citation type="submission" date="2021-03" db="EMBL/GenBank/DDBJ databases">
        <title>Genomic Encyclopedia of Type Strains, Phase IV (KMG-IV): sequencing the most valuable type-strain genomes for metagenomic binning, comparative biology and taxonomic classification.</title>
        <authorList>
            <person name="Goeker M."/>
        </authorList>
    </citation>
    <scope>NUCLEOTIDE SEQUENCE [LARGE SCALE GENOMIC DNA]</scope>
    <source>
        <strain evidence="1 2">DSM 15596</strain>
    </source>
</reference>
<dbReference type="Proteomes" id="UP000706926">
    <property type="component" value="Unassembled WGS sequence"/>
</dbReference>
<gene>
    <name evidence="1" type="ORF">J2Z18_003057</name>
</gene>
<comment type="caution">
    <text evidence="1">The sequence shown here is derived from an EMBL/GenBank/DDBJ whole genome shotgun (WGS) entry which is preliminary data.</text>
</comment>
<evidence type="ECO:0000313" key="1">
    <source>
        <dbReference type="EMBL" id="MBP1893954.1"/>
    </source>
</evidence>
<organism evidence="1 2">
    <name type="scientific">Paenibacillus lactis</name>
    <dbReference type="NCBI Taxonomy" id="228574"/>
    <lineage>
        <taxon>Bacteria</taxon>
        <taxon>Bacillati</taxon>
        <taxon>Bacillota</taxon>
        <taxon>Bacilli</taxon>
        <taxon>Bacillales</taxon>
        <taxon>Paenibacillaceae</taxon>
        <taxon>Paenibacillus</taxon>
    </lineage>
</organism>
<evidence type="ECO:0000313" key="2">
    <source>
        <dbReference type="Proteomes" id="UP000706926"/>
    </source>
</evidence>
<protein>
    <submittedName>
        <fullName evidence="1">Uncharacterized protein</fullName>
    </submittedName>
</protein>
<name>A0ABS4FCH8_9BACL</name>